<name>A0A2K8YVN8_9BACT</name>
<evidence type="ECO:0000313" key="2">
    <source>
        <dbReference type="Proteomes" id="UP000232883"/>
    </source>
</evidence>
<accession>A0A2K8YVN8</accession>
<gene>
    <name evidence="1" type="ORF">CWM47_07315</name>
</gene>
<dbReference type="KEGG" id="spir:CWM47_07315"/>
<dbReference type="EMBL" id="CP025096">
    <property type="protein sequence ID" value="AUD01644.1"/>
    <property type="molecule type" value="Genomic_DNA"/>
</dbReference>
<sequence length="66" mass="6632">MGLWGKSNLARRKSVDRRTVVAIAASGAGADISQIGLVATGGLSINEAVADESGIDPIAGVLIANR</sequence>
<evidence type="ECO:0000313" key="1">
    <source>
        <dbReference type="EMBL" id="AUD01644.1"/>
    </source>
</evidence>
<reference evidence="1 2" key="1">
    <citation type="submission" date="2017-11" db="EMBL/GenBank/DDBJ databases">
        <title>Taxonomic description and genome sequences of Spirosoma HA7 sp. nov., isolated from pollen microhabitat of Corylus avellana.</title>
        <authorList>
            <person name="Ambika Manirajan B."/>
            <person name="Suarez C."/>
            <person name="Ratering S."/>
            <person name="Geissler-Plaum R."/>
            <person name="Cardinale M."/>
            <person name="Sylvia S."/>
        </authorList>
    </citation>
    <scope>NUCLEOTIDE SEQUENCE [LARGE SCALE GENOMIC DNA]</scope>
    <source>
        <strain evidence="1 2">HA7</strain>
    </source>
</reference>
<keyword evidence="2" id="KW-1185">Reference proteome</keyword>
<proteinExistence type="predicted"/>
<organism evidence="1 2">
    <name type="scientific">Spirosoma pollinicola</name>
    <dbReference type="NCBI Taxonomy" id="2057025"/>
    <lineage>
        <taxon>Bacteria</taxon>
        <taxon>Pseudomonadati</taxon>
        <taxon>Bacteroidota</taxon>
        <taxon>Cytophagia</taxon>
        <taxon>Cytophagales</taxon>
        <taxon>Cytophagaceae</taxon>
        <taxon>Spirosoma</taxon>
    </lineage>
</organism>
<dbReference type="Proteomes" id="UP000232883">
    <property type="component" value="Chromosome"/>
</dbReference>
<protein>
    <submittedName>
        <fullName evidence="1">Uncharacterized protein</fullName>
    </submittedName>
</protein>
<dbReference type="AlphaFoldDB" id="A0A2K8YVN8"/>